<dbReference type="Proteomes" id="UP001164746">
    <property type="component" value="Chromosome 2"/>
</dbReference>
<reference evidence="1" key="1">
    <citation type="submission" date="2022-11" db="EMBL/GenBank/DDBJ databases">
        <title>Centuries of genome instability and evolution in soft-shell clam transmissible cancer (bioRxiv).</title>
        <authorList>
            <person name="Hart S.F.M."/>
            <person name="Yonemitsu M.A."/>
            <person name="Giersch R.M."/>
            <person name="Beal B.F."/>
            <person name="Arriagada G."/>
            <person name="Davis B.W."/>
            <person name="Ostrander E.A."/>
            <person name="Goff S.P."/>
            <person name="Metzger M.J."/>
        </authorList>
    </citation>
    <scope>NUCLEOTIDE SEQUENCE</scope>
    <source>
        <strain evidence="1">MELC-2E11</strain>
        <tissue evidence="1">Siphon/mantle</tissue>
    </source>
</reference>
<sequence>YRCGLDCHIIESGVVASDADCRQTSFIGKVMKHEVNATKAGMREEGFRHQTLVAGGLFSLFLAQLIRPCRCQVVRACNRNKRAVVA</sequence>
<feature type="non-terminal residue" evidence="1">
    <location>
        <position position="86"/>
    </location>
</feature>
<feature type="non-terminal residue" evidence="1">
    <location>
        <position position="1"/>
    </location>
</feature>
<keyword evidence="2" id="KW-1185">Reference proteome</keyword>
<name>A0ABY7DD82_MYAAR</name>
<accession>A0ABY7DD82</accession>
<gene>
    <name evidence="1" type="ORF">MAR_027958</name>
</gene>
<dbReference type="EMBL" id="CP111013">
    <property type="protein sequence ID" value="WAQ95268.1"/>
    <property type="molecule type" value="Genomic_DNA"/>
</dbReference>
<proteinExistence type="predicted"/>
<evidence type="ECO:0000313" key="2">
    <source>
        <dbReference type="Proteomes" id="UP001164746"/>
    </source>
</evidence>
<protein>
    <submittedName>
        <fullName evidence="1">Uncharacterized protein</fullName>
    </submittedName>
</protein>
<organism evidence="1 2">
    <name type="scientific">Mya arenaria</name>
    <name type="common">Soft-shell clam</name>
    <dbReference type="NCBI Taxonomy" id="6604"/>
    <lineage>
        <taxon>Eukaryota</taxon>
        <taxon>Metazoa</taxon>
        <taxon>Spiralia</taxon>
        <taxon>Lophotrochozoa</taxon>
        <taxon>Mollusca</taxon>
        <taxon>Bivalvia</taxon>
        <taxon>Autobranchia</taxon>
        <taxon>Heteroconchia</taxon>
        <taxon>Euheterodonta</taxon>
        <taxon>Imparidentia</taxon>
        <taxon>Neoheterodontei</taxon>
        <taxon>Myida</taxon>
        <taxon>Myoidea</taxon>
        <taxon>Myidae</taxon>
        <taxon>Mya</taxon>
    </lineage>
</organism>
<evidence type="ECO:0000313" key="1">
    <source>
        <dbReference type="EMBL" id="WAQ95268.1"/>
    </source>
</evidence>